<dbReference type="Gene3D" id="3.60.21.60">
    <property type="match status" value="2"/>
</dbReference>
<dbReference type="PIRSF" id="PIRSF018300">
    <property type="entry name" value="DNA_pol_alph_2"/>
    <property type="match status" value="1"/>
</dbReference>
<dbReference type="KEGG" id="ctp:CTRG_04155"/>
<dbReference type="GO" id="GO:0003887">
    <property type="term" value="F:DNA-directed DNA polymerase activity"/>
    <property type="evidence" value="ECO:0007669"/>
    <property type="project" value="EnsemblFungi"/>
</dbReference>
<comment type="similarity">
    <text evidence="2 6">Belongs to the DNA polymerase alpha subunit B family.</text>
</comment>
<accession>C5MD54</accession>
<evidence type="ECO:0000313" key="10">
    <source>
        <dbReference type="EMBL" id="EER32484.1"/>
    </source>
</evidence>
<evidence type="ECO:0000256" key="4">
    <source>
        <dbReference type="ARBA" id="ARBA00022705"/>
    </source>
</evidence>
<evidence type="ECO:0000256" key="1">
    <source>
        <dbReference type="ARBA" id="ARBA00004123"/>
    </source>
</evidence>
<dbReference type="PANTHER" id="PTHR23061:SF12">
    <property type="entry name" value="DNA POLYMERASE ALPHA SUBUNIT B"/>
    <property type="match status" value="1"/>
</dbReference>
<evidence type="ECO:0000256" key="6">
    <source>
        <dbReference type="PIRNR" id="PIRNR018300"/>
    </source>
</evidence>
<dbReference type="RefSeq" id="XP_002549858.1">
    <property type="nucleotide sequence ID" value="XM_002549812.1"/>
</dbReference>
<feature type="domain" description="DNA polymerase alpha/delta/epsilon subunit B" evidence="8">
    <location>
        <begin position="360"/>
        <end position="601"/>
    </location>
</feature>
<dbReference type="GO" id="GO:0005635">
    <property type="term" value="C:nuclear envelope"/>
    <property type="evidence" value="ECO:0007669"/>
    <property type="project" value="EnsemblFungi"/>
</dbReference>
<evidence type="ECO:0000256" key="5">
    <source>
        <dbReference type="ARBA" id="ARBA00023242"/>
    </source>
</evidence>
<protein>
    <recommendedName>
        <fullName evidence="3 6">DNA polymerase alpha subunit B</fullName>
    </recommendedName>
</protein>
<feature type="domain" description="DNA polymerase alpha subunit B OB" evidence="9">
    <location>
        <begin position="221"/>
        <end position="327"/>
    </location>
</feature>
<comment type="subcellular location">
    <subcellularLocation>
        <location evidence="1 6">Nucleus</location>
    </subcellularLocation>
</comment>
<keyword evidence="11" id="KW-1185">Reference proteome</keyword>
<gene>
    <name evidence="10" type="ORF">CTRG_04155</name>
</gene>
<dbReference type="HOGENOM" id="CLU_014923_1_0_1"/>
<dbReference type="PANTHER" id="PTHR23061">
    <property type="entry name" value="DNA POLYMERASE 2 ALPHA 70 KDA SUBUNIT"/>
    <property type="match status" value="1"/>
</dbReference>
<evidence type="ECO:0000313" key="11">
    <source>
        <dbReference type="Proteomes" id="UP000002037"/>
    </source>
</evidence>
<dbReference type="AlphaFoldDB" id="C5MD54"/>
<dbReference type="InterPro" id="IPR054300">
    <property type="entry name" value="OB_DPOA2"/>
</dbReference>
<evidence type="ECO:0000256" key="2">
    <source>
        <dbReference type="ARBA" id="ARBA00007299"/>
    </source>
</evidence>
<dbReference type="Pfam" id="PF04042">
    <property type="entry name" value="DNA_pol_E_B"/>
    <property type="match status" value="1"/>
</dbReference>
<evidence type="ECO:0000256" key="7">
    <source>
        <dbReference type="SAM" id="MobiDB-lite"/>
    </source>
</evidence>
<dbReference type="InterPro" id="IPR007185">
    <property type="entry name" value="DNA_pol_a/d/e_bsu"/>
</dbReference>
<dbReference type="eggNOG" id="KOG1625">
    <property type="taxonomic scope" value="Eukaryota"/>
</dbReference>
<dbReference type="Proteomes" id="UP000002037">
    <property type="component" value="Unassembled WGS sequence"/>
</dbReference>
<name>C5MD54_CANTT</name>
<evidence type="ECO:0000259" key="8">
    <source>
        <dbReference type="Pfam" id="PF04042"/>
    </source>
</evidence>
<sequence>MPISEEFKTEVGSAFGPSIKLSDEEYEKIQWLSDTYEKSIEDLFLEWESFNVTEVQQDLDLNLDSLNQLQSYLQTKLSKNQTPSFKKIKDGITLGGSNKKLKRNNNELSSGGHIPSTPYLKRKKLDDELGSNGLNTTPDFKTPMAYGVTSSPGATDFETANNTFAGNNNASNSLLETLNPEIDEIENDELPEDRPFKLATNFDSTKFKFRTMQMKLLESADVLDDQIDRMINLYQEQNKTADLQFGNPCLSTQSDILCCGRIVPDNPMYDKEILNNTSLFLETSRMSGIGQRVPLNIDNLKSYSFFPGQIVVFKGKNPSGKSFIVEENMSLPQLGAPVTSSDELREFEELQKSTQGLKLLIASGPFSNSNKLNFDKLELLINQINTKILPNVVILNGPFLDLTNKVIESGDIEIEKSQEQPKNLDDVFKLLVTPVLKKIDPKIQVILYPNLKDTCVKHCSYPQDAFDRKKLGLPKNFRVFPNPSSFQINEILIGNSNLDIFKDLRDVFKEDTEVLSNSNRFERIINHMFEQRRYYPAFPGSIAHQPKTSNTELFNGAEGEHLDGLTVGGSSLETPYLGLTELGDSLPDILILPSELKYFAKVVQGVVVINPGLFIKPSKDPNREDGNYAVVHIKPPNLEDDENNVDSIDDTNTLYYHNVYKRSRIDIYSS</sequence>
<evidence type="ECO:0000259" key="9">
    <source>
        <dbReference type="Pfam" id="PF22062"/>
    </source>
</evidence>
<dbReference type="GO" id="GO:0006270">
    <property type="term" value="P:DNA replication initiation"/>
    <property type="evidence" value="ECO:0007669"/>
    <property type="project" value="EnsemblFungi"/>
</dbReference>
<dbReference type="OrthoDB" id="336885at2759"/>
<evidence type="ECO:0000256" key="3">
    <source>
        <dbReference type="ARBA" id="ARBA00018596"/>
    </source>
</evidence>
<dbReference type="STRING" id="294747.C5MD54"/>
<keyword evidence="4 6" id="KW-0235">DNA replication</keyword>
<organism evidence="10 11">
    <name type="scientific">Candida tropicalis (strain ATCC MYA-3404 / T1)</name>
    <name type="common">Yeast</name>
    <dbReference type="NCBI Taxonomy" id="294747"/>
    <lineage>
        <taxon>Eukaryota</taxon>
        <taxon>Fungi</taxon>
        <taxon>Dikarya</taxon>
        <taxon>Ascomycota</taxon>
        <taxon>Saccharomycotina</taxon>
        <taxon>Pichiomycetes</taxon>
        <taxon>Debaryomycetaceae</taxon>
        <taxon>Candida/Lodderomyces clade</taxon>
        <taxon>Candida</taxon>
    </lineage>
</organism>
<dbReference type="GeneID" id="8297133"/>
<dbReference type="GO" id="GO:0016233">
    <property type="term" value="P:telomere capping"/>
    <property type="evidence" value="ECO:0007669"/>
    <property type="project" value="EnsemblFungi"/>
</dbReference>
<comment type="function">
    <text evidence="6">Accessory subunit of the DNA polymerase alpha complex (also known as the alpha DNA polymerase-primase complex) which plays an essential role in the initiation of DNA synthesis.</text>
</comment>
<dbReference type="GO" id="GO:0003677">
    <property type="term" value="F:DNA binding"/>
    <property type="evidence" value="ECO:0007669"/>
    <property type="project" value="InterPro"/>
</dbReference>
<dbReference type="VEuPathDB" id="FungiDB:CTRG_04155"/>
<dbReference type="EMBL" id="GG692399">
    <property type="protein sequence ID" value="EER32484.1"/>
    <property type="molecule type" value="Genomic_DNA"/>
</dbReference>
<dbReference type="InterPro" id="IPR016722">
    <property type="entry name" value="DNA_pol_alpha_bsu"/>
</dbReference>
<dbReference type="GO" id="GO:0005658">
    <property type="term" value="C:alpha DNA polymerase:primase complex"/>
    <property type="evidence" value="ECO:0007669"/>
    <property type="project" value="EnsemblFungi"/>
</dbReference>
<keyword evidence="5 6" id="KW-0539">Nucleus</keyword>
<dbReference type="Pfam" id="PF22062">
    <property type="entry name" value="OB_DPOA2"/>
    <property type="match status" value="1"/>
</dbReference>
<feature type="region of interest" description="Disordered" evidence="7">
    <location>
        <begin position="96"/>
        <end position="153"/>
    </location>
</feature>
<reference evidence="10 11" key="1">
    <citation type="journal article" date="2009" name="Nature">
        <title>Evolution of pathogenicity and sexual reproduction in eight Candida genomes.</title>
        <authorList>
            <person name="Butler G."/>
            <person name="Rasmussen M.D."/>
            <person name="Lin M.F."/>
            <person name="Santos M.A."/>
            <person name="Sakthikumar S."/>
            <person name="Munro C.A."/>
            <person name="Rheinbay E."/>
            <person name="Grabherr M."/>
            <person name="Forche A."/>
            <person name="Reedy J.L."/>
            <person name="Agrafioti I."/>
            <person name="Arnaud M.B."/>
            <person name="Bates S."/>
            <person name="Brown A.J."/>
            <person name="Brunke S."/>
            <person name="Costanzo M.C."/>
            <person name="Fitzpatrick D.A."/>
            <person name="de Groot P.W."/>
            <person name="Harris D."/>
            <person name="Hoyer L.L."/>
            <person name="Hube B."/>
            <person name="Klis F.M."/>
            <person name="Kodira C."/>
            <person name="Lennard N."/>
            <person name="Logue M.E."/>
            <person name="Martin R."/>
            <person name="Neiman A.M."/>
            <person name="Nikolaou E."/>
            <person name="Quail M.A."/>
            <person name="Quinn J."/>
            <person name="Santos M.C."/>
            <person name="Schmitzberger F.F."/>
            <person name="Sherlock G."/>
            <person name="Shah P."/>
            <person name="Silverstein K.A."/>
            <person name="Skrzypek M.S."/>
            <person name="Soll D."/>
            <person name="Staggs R."/>
            <person name="Stansfield I."/>
            <person name="Stumpf M.P."/>
            <person name="Sudbery P.E."/>
            <person name="Srikantha T."/>
            <person name="Zeng Q."/>
            <person name="Berman J."/>
            <person name="Berriman M."/>
            <person name="Heitman J."/>
            <person name="Gow N.A."/>
            <person name="Lorenz M.C."/>
            <person name="Birren B.W."/>
            <person name="Kellis M."/>
            <person name="Cuomo C.A."/>
        </authorList>
    </citation>
    <scope>NUCLEOTIDE SEQUENCE [LARGE SCALE GENOMIC DNA]</scope>
    <source>
        <strain evidence="11">ATCC MYA-3404 / T1</strain>
    </source>
</reference>
<proteinExistence type="inferred from homology"/>